<dbReference type="RefSeq" id="WP_125882628.1">
    <property type="nucleotide sequence ID" value="NZ_RHQL01000023.1"/>
</dbReference>
<dbReference type="Proteomes" id="UP000276506">
    <property type="component" value="Unassembled WGS sequence"/>
</dbReference>
<dbReference type="EMBL" id="RHQL01000023">
    <property type="protein sequence ID" value="RRV04338.1"/>
    <property type="molecule type" value="Genomic_DNA"/>
</dbReference>
<accession>A0A427DLZ6</accession>
<comment type="caution">
    <text evidence="2">The sequence shown here is derived from an EMBL/GenBank/DDBJ whole genome shotgun (WGS) entry which is preliminary data.</text>
</comment>
<feature type="region of interest" description="Disordered" evidence="1">
    <location>
        <begin position="67"/>
        <end position="88"/>
    </location>
</feature>
<sequence>MNSAVSDAFARMQIKIAGVARLKKGVAAARFQQLSDEIAGLRDSGEINDQQYQELLAELENAYQQVNAAPDVTEMRRQRKEPGSGFEP</sequence>
<gene>
    <name evidence="2" type="ORF">EGJ28_22455</name>
</gene>
<feature type="compositionally biased region" description="Basic and acidic residues" evidence="1">
    <location>
        <begin position="73"/>
        <end position="82"/>
    </location>
</feature>
<evidence type="ECO:0000256" key="1">
    <source>
        <dbReference type="SAM" id="MobiDB-lite"/>
    </source>
</evidence>
<protein>
    <submittedName>
        <fullName evidence="2">Uncharacterized protein</fullName>
    </submittedName>
</protein>
<evidence type="ECO:0000313" key="3">
    <source>
        <dbReference type="Proteomes" id="UP000276506"/>
    </source>
</evidence>
<name>A0A427DLZ6_9GAMM</name>
<organism evidence="2 3">
    <name type="scientific">Stutzerimonas xanthomarina</name>
    <dbReference type="NCBI Taxonomy" id="271420"/>
    <lineage>
        <taxon>Bacteria</taxon>
        <taxon>Pseudomonadati</taxon>
        <taxon>Pseudomonadota</taxon>
        <taxon>Gammaproteobacteria</taxon>
        <taxon>Pseudomonadales</taxon>
        <taxon>Pseudomonadaceae</taxon>
        <taxon>Stutzerimonas</taxon>
    </lineage>
</organism>
<dbReference type="AlphaFoldDB" id="A0A427DLZ6"/>
<evidence type="ECO:0000313" key="2">
    <source>
        <dbReference type="EMBL" id="RRV04338.1"/>
    </source>
</evidence>
<proteinExistence type="predicted"/>
<reference evidence="2 3" key="1">
    <citation type="submission" date="2018-10" db="EMBL/GenBank/DDBJ databases">
        <title>Transmission dynamics of multidrug resistant bacteria on intensive care unit surfaces.</title>
        <authorList>
            <person name="D'Souza A.W."/>
            <person name="Potter R.F."/>
            <person name="Wallace M."/>
            <person name="Shupe A."/>
            <person name="Patel S."/>
            <person name="Sun S."/>
            <person name="Gul D."/>
            <person name="Kwon J.H."/>
            <person name="Andleeb S."/>
            <person name="Burnham C.-A.D."/>
            <person name="Dantas G."/>
        </authorList>
    </citation>
    <scope>NUCLEOTIDE SEQUENCE [LARGE SCALE GENOMIC DNA]</scope>
    <source>
        <strain evidence="2 3">PX_177</strain>
    </source>
</reference>